<protein>
    <submittedName>
        <fullName evidence="2">YcjX family protein</fullName>
    </submittedName>
</protein>
<accession>A0A501WZR6</accession>
<dbReference type="OrthoDB" id="9777645at2"/>
<evidence type="ECO:0000313" key="2">
    <source>
        <dbReference type="EMBL" id="TPE53925.1"/>
    </source>
</evidence>
<dbReference type="Proteomes" id="UP000319255">
    <property type="component" value="Unassembled WGS sequence"/>
</dbReference>
<feature type="region of interest" description="Disordered" evidence="1">
    <location>
        <begin position="22"/>
        <end position="52"/>
    </location>
</feature>
<evidence type="ECO:0000256" key="1">
    <source>
        <dbReference type="SAM" id="MobiDB-lite"/>
    </source>
</evidence>
<dbReference type="PANTHER" id="PTHR38605:SF1">
    <property type="entry name" value="ATPASE"/>
    <property type="match status" value="1"/>
</dbReference>
<proteinExistence type="predicted"/>
<dbReference type="InterPro" id="IPR007413">
    <property type="entry name" value="YcjX-like"/>
</dbReference>
<name>A0A501WZR6_9RHOB</name>
<feature type="compositionally biased region" description="Pro residues" evidence="1">
    <location>
        <begin position="28"/>
        <end position="40"/>
    </location>
</feature>
<keyword evidence="3" id="KW-1185">Reference proteome</keyword>
<comment type="caution">
    <text evidence="2">The sequence shown here is derived from an EMBL/GenBank/DDBJ whole genome shotgun (WGS) entry which is preliminary data.</text>
</comment>
<dbReference type="AlphaFoldDB" id="A0A501WZR6"/>
<gene>
    <name evidence="2" type="ORF">FJM51_02445</name>
</gene>
<reference evidence="2 3" key="1">
    <citation type="submission" date="2019-06" db="EMBL/GenBank/DDBJ databases">
        <title>A novel bacterium of genus Amaricoccus, isolated from marine sediment.</title>
        <authorList>
            <person name="Huang H."/>
            <person name="Mo K."/>
            <person name="Hu Y."/>
        </authorList>
    </citation>
    <scope>NUCLEOTIDE SEQUENCE [LARGE SCALE GENOMIC DNA]</scope>
    <source>
        <strain evidence="2 3">HB172011</strain>
    </source>
</reference>
<evidence type="ECO:0000313" key="3">
    <source>
        <dbReference type="Proteomes" id="UP000319255"/>
    </source>
</evidence>
<sequence length="531" mass="57460">MLGLPLPAREGAAVIFDPERVAGHGRPLPRPPPLAKPLPRPARTTTCWSQTQGPKDATVLSRLTSGVTRAIEDAISETSALFFDPVVRLGVTGLSRAGKTVFITSLVANLLSRSRMPQLRAEAEGRIVAAYLQPQPDHSIARFAYEDHLAALMGPEPHWPESTRSISTLRLSLKVKPAGFLTGLTGTRTVHLDIVDYPGEWLLDLPLMEQDYASWSATALGIARRPGRAEHAGPWLALLDETDAAAPLDEIRARDLAARFTDYLAASRASGLSSVAPGRFLMPGDLEGSPALTFSPLPKPERARSGSLWRTFETRFEAYKRLVVGPFFRNHFAKLDRQIVLIDALGAIHDGPRALEDLRAAMAEILSCFRPGQSSWLAPLLGRRIDRILFAATKADYLHHDQHAALAAITEALVAEARSRARFRGAETGAMAIASVRATVEQMVSRDGREIGVVRGRRADTGAEAALFPGRLPAEPGALLAPARSGAETWLDAAYSVTRFAPPVLMLGPDGAPPHIRLDRAADFLIGDYLA</sequence>
<dbReference type="PANTHER" id="PTHR38605">
    <property type="entry name" value="ATPASE-RELATED"/>
    <property type="match status" value="1"/>
</dbReference>
<dbReference type="Pfam" id="PF04317">
    <property type="entry name" value="DUF463"/>
    <property type="match status" value="1"/>
</dbReference>
<organism evidence="2 3">
    <name type="scientific">Amaricoccus solimangrovi</name>
    <dbReference type="NCBI Taxonomy" id="2589815"/>
    <lineage>
        <taxon>Bacteria</taxon>
        <taxon>Pseudomonadati</taxon>
        <taxon>Pseudomonadota</taxon>
        <taxon>Alphaproteobacteria</taxon>
        <taxon>Rhodobacterales</taxon>
        <taxon>Paracoccaceae</taxon>
        <taxon>Amaricoccus</taxon>
    </lineage>
</organism>
<dbReference type="EMBL" id="VFRP01000001">
    <property type="protein sequence ID" value="TPE53925.1"/>
    <property type="molecule type" value="Genomic_DNA"/>
</dbReference>